<accession>A0AAV5J9P5</accession>
<name>A0AAV5J9P5_9ROSI</name>
<dbReference type="EMBL" id="BPVZ01000028">
    <property type="protein sequence ID" value="GKV08103.1"/>
    <property type="molecule type" value="Genomic_DNA"/>
</dbReference>
<keyword evidence="2" id="KW-1185">Reference proteome</keyword>
<dbReference type="Proteomes" id="UP001054252">
    <property type="component" value="Unassembled WGS sequence"/>
</dbReference>
<organism evidence="1 2">
    <name type="scientific">Rubroshorea leprosula</name>
    <dbReference type="NCBI Taxonomy" id="152421"/>
    <lineage>
        <taxon>Eukaryota</taxon>
        <taxon>Viridiplantae</taxon>
        <taxon>Streptophyta</taxon>
        <taxon>Embryophyta</taxon>
        <taxon>Tracheophyta</taxon>
        <taxon>Spermatophyta</taxon>
        <taxon>Magnoliopsida</taxon>
        <taxon>eudicotyledons</taxon>
        <taxon>Gunneridae</taxon>
        <taxon>Pentapetalae</taxon>
        <taxon>rosids</taxon>
        <taxon>malvids</taxon>
        <taxon>Malvales</taxon>
        <taxon>Dipterocarpaceae</taxon>
        <taxon>Rubroshorea</taxon>
    </lineage>
</organism>
<proteinExistence type="predicted"/>
<evidence type="ECO:0000313" key="2">
    <source>
        <dbReference type="Proteomes" id="UP001054252"/>
    </source>
</evidence>
<comment type="caution">
    <text evidence="1">The sequence shown here is derived from an EMBL/GenBank/DDBJ whole genome shotgun (WGS) entry which is preliminary data.</text>
</comment>
<protein>
    <submittedName>
        <fullName evidence="1">Uncharacterized protein</fullName>
    </submittedName>
</protein>
<reference evidence="1 2" key="1">
    <citation type="journal article" date="2021" name="Commun. Biol.">
        <title>The genome of Shorea leprosula (Dipterocarpaceae) highlights the ecological relevance of drought in aseasonal tropical rainforests.</title>
        <authorList>
            <person name="Ng K.K.S."/>
            <person name="Kobayashi M.J."/>
            <person name="Fawcett J.A."/>
            <person name="Hatakeyama M."/>
            <person name="Paape T."/>
            <person name="Ng C.H."/>
            <person name="Ang C.C."/>
            <person name="Tnah L.H."/>
            <person name="Lee C.T."/>
            <person name="Nishiyama T."/>
            <person name="Sese J."/>
            <person name="O'Brien M.J."/>
            <person name="Copetti D."/>
            <person name="Mohd Noor M.I."/>
            <person name="Ong R.C."/>
            <person name="Putra M."/>
            <person name="Sireger I.Z."/>
            <person name="Indrioko S."/>
            <person name="Kosugi Y."/>
            <person name="Izuno A."/>
            <person name="Isagi Y."/>
            <person name="Lee S.L."/>
            <person name="Shimizu K.K."/>
        </authorList>
    </citation>
    <scope>NUCLEOTIDE SEQUENCE [LARGE SCALE GENOMIC DNA]</scope>
    <source>
        <strain evidence="1">214</strain>
    </source>
</reference>
<sequence length="34" mass="3938">MVWLASKLSLDKGEMGLRLSCKETRDYKPKLALR</sequence>
<gene>
    <name evidence="1" type="ORF">SLEP1_g19784</name>
</gene>
<evidence type="ECO:0000313" key="1">
    <source>
        <dbReference type="EMBL" id="GKV08103.1"/>
    </source>
</evidence>
<dbReference type="AlphaFoldDB" id="A0AAV5J9P5"/>